<reference evidence="1" key="1">
    <citation type="journal article" date="2020" name="Microorganisms">
        <title>Reliable Identification of Environmental Pseudomonas Isolates Using the rpoD Gene.</title>
        <authorList>
            <consortium name="The Broad Institute Genome Sequencing Platform"/>
            <person name="Girard L."/>
            <person name="Lood C."/>
            <person name="Rokni-Zadeh H."/>
            <person name="van Noort V."/>
            <person name="Lavigne R."/>
            <person name="De Mot R."/>
        </authorList>
    </citation>
    <scope>NUCLEOTIDE SEQUENCE</scope>
    <source>
        <strain evidence="1">SWRI10</strain>
    </source>
</reference>
<comment type="caution">
    <text evidence="1">The sequence shown here is derived from an EMBL/GenBank/DDBJ whole genome shotgun (WGS) entry which is preliminary data.</text>
</comment>
<evidence type="ECO:0000313" key="2">
    <source>
        <dbReference type="EMBL" id="MBV4536920.1"/>
    </source>
</evidence>
<dbReference type="AlphaFoldDB" id="A0A923FZJ7"/>
<proteinExistence type="predicted"/>
<organism evidence="1">
    <name type="scientific">Pseudomonas urmiensis</name>
    <dbReference type="NCBI Taxonomy" id="2745493"/>
    <lineage>
        <taxon>Bacteria</taxon>
        <taxon>Pseudomonadati</taxon>
        <taxon>Pseudomonadota</taxon>
        <taxon>Gammaproteobacteria</taxon>
        <taxon>Pseudomonadales</taxon>
        <taxon>Pseudomonadaceae</taxon>
        <taxon>Pseudomonas</taxon>
    </lineage>
</organism>
<accession>A0A923FZJ7</accession>
<sequence>MAIFICSCTKLSKCQSLGDQVRVVAMRRANGWQTIRDDLARLAEEWFGREPAKIISEMRAVCDEVFRTN</sequence>
<evidence type="ECO:0000313" key="1">
    <source>
        <dbReference type="EMBL" id="MBC3441404.1"/>
    </source>
</evidence>
<protein>
    <submittedName>
        <fullName evidence="1">Uncharacterized protein</fullName>
    </submittedName>
</protein>
<name>A0A923FZJ7_9PSED</name>
<dbReference type="RefSeq" id="WP_186554971.1">
    <property type="nucleotide sequence ID" value="NZ_JABWRE020000001.1"/>
</dbReference>
<reference evidence="1" key="2">
    <citation type="submission" date="2020-07" db="EMBL/GenBank/DDBJ databases">
        <authorList>
            <person name="Lood C."/>
            <person name="Girard L."/>
        </authorList>
    </citation>
    <scope>NUCLEOTIDE SEQUENCE</scope>
    <source>
        <strain evidence="1">SWRI10</strain>
    </source>
</reference>
<reference evidence="2" key="3">
    <citation type="submission" date="2021-06" db="EMBL/GenBank/DDBJ databases">
        <title>Updating the genus Pseudomonas: Description of 43 new species and partition of the Pseudomonas putida group.</title>
        <authorList>
            <person name="Girard L."/>
            <person name="Lood C."/>
            <person name="Vandamme P."/>
            <person name="Rokni-Zadeh H."/>
            <person name="Van Noort V."/>
            <person name="Hofte M."/>
            <person name="Lavigne R."/>
            <person name="De Mot R."/>
        </authorList>
    </citation>
    <scope>NUCLEOTIDE SEQUENCE</scope>
    <source>
        <strain evidence="2">SWRI10</strain>
    </source>
</reference>
<dbReference type="Proteomes" id="UP000599879">
    <property type="component" value="Unassembled WGS sequence"/>
</dbReference>
<gene>
    <name evidence="2" type="ORF">HU737_013080</name>
    <name evidence="1" type="ORF">HU737_11965</name>
</gene>
<dbReference type="EMBL" id="JABWRE010000007">
    <property type="protein sequence ID" value="MBC3441404.1"/>
    <property type="molecule type" value="Genomic_DNA"/>
</dbReference>
<dbReference type="EMBL" id="JABWRE020000001">
    <property type="protein sequence ID" value="MBV4536920.1"/>
    <property type="molecule type" value="Genomic_DNA"/>
</dbReference>